<reference evidence="12" key="2">
    <citation type="submission" date="2019-09" db="UniProtKB">
        <authorList>
            <consortium name="WormBaseParasite"/>
        </authorList>
    </citation>
    <scope>IDENTIFICATION</scope>
</reference>
<dbReference type="AlphaFoldDB" id="A0A3P8CQW4"/>
<dbReference type="InterPro" id="IPR052012">
    <property type="entry name" value="GTase_92"/>
</dbReference>
<evidence type="ECO:0000313" key="10">
    <source>
        <dbReference type="EMBL" id="VDO86622.1"/>
    </source>
</evidence>
<comment type="similarity">
    <text evidence="2 8">Belongs to the glycosyltransferase 92 family.</text>
</comment>
<evidence type="ECO:0000256" key="9">
    <source>
        <dbReference type="SAM" id="SignalP"/>
    </source>
</evidence>
<protein>
    <recommendedName>
        <fullName evidence="8">Glycosyltransferase family 92 protein</fullName>
        <ecNumber evidence="8">2.4.1.-</ecNumber>
    </recommendedName>
</protein>
<dbReference type="Pfam" id="PF01697">
    <property type="entry name" value="Glyco_transf_92"/>
    <property type="match status" value="1"/>
</dbReference>
<dbReference type="PANTHER" id="PTHR21645">
    <property type="entry name" value="GLYCOSYLTRANSFERASE FAMILY 92 PROTEIN"/>
    <property type="match status" value="1"/>
</dbReference>
<keyword evidence="5" id="KW-0812">Transmembrane</keyword>
<evidence type="ECO:0000256" key="7">
    <source>
        <dbReference type="ARBA" id="ARBA00023136"/>
    </source>
</evidence>
<proteinExistence type="inferred from homology"/>
<keyword evidence="3 8" id="KW-0328">Glycosyltransferase</keyword>
<keyword evidence="6" id="KW-1133">Transmembrane helix</keyword>
<evidence type="ECO:0000256" key="1">
    <source>
        <dbReference type="ARBA" id="ARBA00004167"/>
    </source>
</evidence>
<dbReference type="EMBL" id="UZAH01026906">
    <property type="protein sequence ID" value="VDO86622.1"/>
    <property type="molecule type" value="Genomic_DNA"/>
</dbReference>
<gene>
    <name evidence="10" type="ORF">HPBE_LOCUS10868</name>
</gene>
<dbReference type="EC" id="2.4.1.-" evidence="8"/>
<comment type="subcellular location">
    <subcellularLocation>
        <location evidence="1">Membrane</location>
        <topology evidence="1">Single-pass membrane protein</topology>
    </subcellularLocation>
</comment>
<dbReference type="GO" id="GO:0016757">
    <property type="term" value="F:glycosyltransferase activity"/>
    <property type="evidence" value="ECO:0007669"/>
    <property type="project" value="UniProtKB-UniRule"/>
</dbReference>
<reference evidence="10 11" key="1">
    <citation type="submission" date="2018-11" db="EMBL/GenBank/DDBJ databases">
        <authorList>
            <consortium name="Pathogen Informatics"/>
        </authorList>
    </citation>
    <scope>NUCLEOTIDE SEQUENCE [LARGE SCALE GENOMIC DNA]</scope>
</reference>
<sequence length="536" mass="61785">MTCTSSLVVSLLAAMVAVTYFDRQHNNIIHEYVARNDDIAILSATYYNRSRRFCPSPYFQQHSLREQHCGATTECSPGATPETLGAVRHIEQRLRRDENRLQRIGRLSPPSAYTSQHLRHRRGRAPRDFRIFPVVQQIPFYCKWVPFIAVGLVSEGMTSLQLATGEQGMSVSYRLPHFERHDVVACFSPLFLNERWQLLLLTAEVYSHYGAAMHFYVRSMITDLFTLLTRYPKARIQPWPAVRLGEKRASSSSFDPNIELEFRNQAAAMTDCLLYYKESAKYIVFPDTDDVIIPRLGRTYFEEFERVKCFIVGRRRSQRDGSLAVLSAQQLAVVFLLYPDAAAVAYNMSQSAIISSETRWGKIVVRPERTDSAWIHRSYGIREGYEQVTLPIELNSALHLRFWNFNNQSQMSDDIVPIYDPLLKNLSGAPLFNRDDLAEINDSFVANMRQAGSTYDRLPEVSIYYPLIEQCYNRIFYNGEHHGKCKGPELCDLPQFPGVRCMNVKSDYETFDGYQRIFLHRLVNARFEQSDLGCSM</sequence>
<evidence type="ECO:0000313" key="12">
    <source>
        <dbReference type="WBParaSite" id="HPBE_0001086701-mRNA-1"/>
    </source>
</evidence>
<evidence type="ECO:0000256" key="4">
    <source>
        <dbReference type="ARBA" id="ARBA00022679"/>
    </source>
</evidence>
<organism evidence="10">
    <name type="scientific">Heligmosomoides polygyrus</name>
    <name type="common">Parasitic roundworm</name>
    <dbReference type="NCBI Taxonomy" id="6339"/>
    <lineage>
        <taxon>Eukaryota</taxon>
        <taxon>Metazoa</taxon>
        <taxon>Ecdysozoa</taxon>
        <taxon>Nematoda</taxon>
        <taxon>Chromadorea</taxon>
        <taxon>Rhabditida</taxon>
        <taxon>Rhabditina</taxon>
        <taxon>Rhabditomorpha</taxon>
        <taxon>Strongyloidea</taxon>
        <taxon>Heligmosomidae</taxon>
        <taxon>Heligmosomoides</taxon>
    </lineage>
</organism>
<name>A0A3P8CQW4_HELPZ</name>
<keyword evidence="7" id="KW-0472">Membrane</keyword>
<evidence type="ECO:0000313" key="11">
    <source>
        <dbReference type="Proteomes" id="UP000050761"/>
    </source>
</evidence>
<evidence type="ECO:0000256" key="8">
    <source>
        <dbReference type="RuleBase" id="RU366017"/>
    </source>
</evidence>
<evidence type="ECO:0000256" key="3">
    <source>
        <dbReference type="ARBA" id="ARBA00022676"/>
    </source>
</evidence>
<evidence type="ECO:0000256" key="5">
    <source>
        <dbReference type="ARBA" id="ARBA00022692"/>
    </source>
</evidence>
<dbReference type="Proteomes" id="UP000050761">
    <property type="component" value="Unassembled WGS sequence"/>
</dbReference>
<dbReference type="OrthoDB" id="2526284at2759"/>
<feature type="chain" id="PRO_5044596685" description="Glycosyltransferase family 92 protein" evidence="9">
    <location>
        <begin position="22"/>
        <end position="536"/>
    </location>
</feature>
<dbReference type="PANTHER" id="PTHR21645:SF2">
    <property type="entry name" value="GLYCOSYLTRANSFERASE FAMILY 92 PROTEIN F59C6.8"/>
    <property type="match status" value="1"/>
</dbReference>
<dbReference type="GO" id="GO:0016020">
    <property type="term" value="C:membrane"/>
    <property type="evidence" value="ECO:0007669"/>
    <property type="project" value="UniProtKB-SubCell"/>
</dbReference>
<evidence type="ECO:0000256" key="2">
    <source>
        <dbReference type="ARBA" id="ARBA00007647"/>
    </source>
</evidence>
<feature type="signal peptide" evidence="9">
    <location>
        <begin position="1"/>
        <end position="21"/>
    </location>
</feature>
<evidence type="ECO:0000256" key="6">
    <source>
        <dbReference type="ARBA" id="ARBA00022989"/>
    </source>
</evidence>
<dbReference type="WBParaSite" id="HPBE_0001086701-mRNA-1">
    <property type="protein sequence ID" value="HPBE_0001086701-mRNA-1"/>
    <property type="gene ID" value="HPBE_0001086701"/>
</dbReference>
<keyword evidence="9" id="KW-0732">Signal</keyword>
<keyword evidence="11" id="KW-1185">Reference proteome</keyword>
<accession>A0A3P8CQW4</accession>
<dbReference type="InterPro" id="IPR008166">
    <property type="entry name" value="Glyco_transf_92"/>
</dbReference>
<keyword evidence="4 8" id="KW-0808">Transferase</keyword>